<dbReference type="Proteomes" id="UP000886845">
    <property type="component" value="Unassembled WGS sequence"/>
</dbReference>
<dbReference type="Pfam" id="PF14559">
    <property type="entry name" value="TPR_19"/>
    <property type="match status" value="1"/>
</dbReference>
<feature type="repeat" description="TPR" evidence="3">
    <location>
        <begin position="255"/>
        <end position="288"/>
    </location>
</feature>
<dbReference type="AlphaFoldDB" id="A0A9D1T389"/>
<comment type="caution">
    <text evidence="5">The sequence shown here is derived from an EMBL/GenBank/DDBJ whole genome shotgun (WGS) entry which is preliminary data.</text>
</comment>
<dbReference type="EMBL" id="DVOR01000096">
    <property type="protein sequence ID" value="HIV09073.1"/>
    <property type="molecule type" value="Genomic_DNA"/>
</dbReference>
<dbReference type="PANTHER" id="PTHR45586:SF1">
    <property type="entry name" value="LIPOPOLYSACCHARIDE ASSEMBLY PROTEIN B"/>
    <property type="match status" value="1"/>
</dbReference>
<dbReference type="InterPro" id="IPR011990">
    <property type="entry name" value="TPR-like_helical_dom_sf"/>
</dbReference>
<dbReference type="PANTHER" id="PTHR45586">
    <property type="entry name" value="TPR REPEAT-CONTAINING PROTEIN PA4667"/>
    <property type="match status" value="1"/>
</dbReference>
<evidence type="ECO:0000256" key="3">
    <source>
        <dbReference type="PROSITE-ProRule" id="PRU00339"/>
    </source>
</evidence>
<evidence type="ECO:0000313" key="6">
    <source>
        <dbReference type="Proteomes" id="UP000886845"/>
    </source>
</evidence>
<dbReference type="SUPFAM" id="SSF48452">
    <property type="entry name" value="TPR-like"/>
    <property type="match status" value="2"/>
</dbReference>
<organism evidence="5 6">
    <name type="scientific">Candidatus Spyradenecus faecavium</name>
    <dbReference type="NCBI Taxonomy" id="2840947"/>
    <lineage>
        <taxon>Bacteria</taxon>
        <taxon>Pseudomonadati</taxon>
        <taxon>Lentisphaerota</taxon>
        <taxon>Lentisphaeria</taxon>
        <taxon>Lentisphaerales</taxon>
        <taxon>Lentisphaeraceae</taxon>
        <taxon>Lentisphaeraceae incertae sedis</taxon>
        <taxon>Candidatus Spyradenecus</taxon>
    </lineage>
</organism>
<evidence type="ECO:0000256" key="4">
    <source>
        <dbReference type="SAM" id="Coils"/>
    </source>
</evidence>
<dbReference type="InterPro" id="IPR051012">
    <property type="entry name" value="CellSynth/LPSAsmb/PSIAsmb"/>
</dbReference>
<dbReference type="InterPro" id="IPR019734">
    <property type="entry name" value="TPR_rpt"/>
</dbReference>
<feature type="repeat" description="TPR" evidence="3">
    <location>
        <begin position="147"/>
        <end position="180"/>
    </location>
</feature>
<name>A0A9D1T389_9BACT</name>
<keyword evidence="2 3" id="KW-0802">TPR repeat</keyword>
<dbReference type="Pfam" id="PF13174">
    <property type="entry name" value="TPR_6"/>
    <property type="match status" value="1"/>
</dbReference>
<dbReference type="Pfam" id="PF13432">
    <property type="entry name" value="TPR_16"/>
    <property type="match status" value="1"/>
</dbReference>
<reference evidence="5" key="1">
    <citation type="submission" date="2020-10" db="EMBL/GenBank/DDBJ databases">
        <authorList>
            <person name="Gilroy R."/>
        </authorList>
    </citation>
    <scope>NUCLEOTIDE SEQUENCE</scope>
    <source>
        <strain evidence="5">35461</strain>
    </source>
</reference>
<sequence>MAESMADLQKKMKAQNFQTKATQAAERGALDVALSLYRQALALSPHDESIRRQFHETRVRQFLQKKKGGLGAAFAEMGAQMKLTKAQGLIKKGQPEEALELAEEAMDANPLSPKLNELYFDIAQRTNHPEAMLSAMEALSAAAPNDIDLMLRLGKTYMQAGVYGRARDCFQKAAQAKPSDLAIQKLLKDAMARDTMTAGGWEANAGKRGGFQALIRDKELAAKLDREAKAQVTGDDAEAVIAEAKAKIAKEPKNVNYYRGLARIYIQNKRFDEALATFDAARKVNPSDPELDRNWADTKIKAYEAEIEALRAEGKEEEAYDKEVEKAQFAFDDLLRRVESYPNDLGLRYELGVVYYDNEAYDDAIQQFQLAQKSPKHRLEALYYLACCFKAKGQPDMAVMQLEAANSQLPTMDDLKKRVVYTLGVIAEEAGDNAKAFDYFKDVYAADIGFLDIGERMQRLHAAGK</sequence>
<proteinExistence type="predicted"/>
<evidence type="ECO:0000256" key="2">
    <source>
        <dbReference type="ARBA" id="ARBA00022803"/>
    </source>
</evidence>
<keyword evidence="4" id="KW-0175">Coiled coil</keyword>
<dbReference type="Gene3D" id="1.25.40.10">
    <property type="entry name" value="Tetratricopeptide repeat domain"/>
    <property type="match status" value="4"/>
</dbReference>
<protein>
    <submittedName>
        <fullName evidence="5">Tetratricopeptide repeat protein</fullName>
    </submittedName>
</protein>
<reference evidence="5" key="2">
    <citation type="journal article" date="2021" name="PeerJ">
        <title>Extensive microbial diversity within the chicken gut microbiome revealed by metagenomics and culture.</title>
        <authorList>
            <person name="Gilroy R."/>
            <person name="Ravi A."/>
            <person name="Getino M."/>
            <person name="Pursley I."/>
            <person name="Horton D.L."/>
            <person name="Alikhan N.F."/>
            <person name="Baker D."/>
            <person name="Gharbi K."/>
            <person name="Hall N."/>
            <person name="Watson M."/>
            <person name="Adriaenssens E.M."/>
            <person name="Foster-Nyarko E."/>
            <person name="Jarju S."/>
            <person name="Secka A."/>
            <person name="Antonio M."/>
            <person name="Oren A."/>
            <person name="Chaudhuri R.R."/>
            <person name="La Ragione R."/>
            <person name="Hildebrand F."/>
            <person name="Pallen M.J."/>
        </authorList>
    </citation>
    <scope>NUCLEOTIDE SEQUENCE</scope>
    <source>
        <strain evidence="5">35461</strain>
    </source>
</reference>
<keyword evidence="1" id="KW-0677">Repeat</keyword>
<evidence type="ECO:0000313" key="5">
    <source>
        <dbReference type="EMBL" id="HIV09073.1"/>
    </source>
</evidence>
<feature type="coiled-coil region" evidence="4">
    <location>
        <begin position="293"/>
        <end position="320"/>
    </location>
</feature>
<dbReference type="PROSITE" id="PS50005">
    <property type="entry name" value="TPR"/>
    <property type="match status" value="2"/>
</dbReference>
<evidence type="ECO:0000256" key="1">
    <source>
        <dbReference type="ARBA" id="ARBA00022737"/>
    </source>
</evidence>
<dbReference type="Pfam" id="PF13181">
    <property type="entry name" value="TPR_8"/>
    <property type="match status" value="1"/>
</dbReference>
<dbReference type="SMART" id="SM00028">
    <property type="entry name" value="TPR"/>
    <property type="match status" value="6"/>
</dbReference>
<gene>
    <name evidence="5" type="ORF">IAC79_03025</name>
</gene>
<accession>A0A9D1T389</accession>